<reference evidence="1 2" key="1">
    <citation type="journal article" date="2011" name="Stand. Genomic Sci.">
        <title>Complete genome sequence of the gliding, heparinolytic Pedobacter saltans type strain (113).</title>
        <authorList>
            <person name="Liolios K."/>
            <person name="Sikorski J."/>
            <person name="Lu M."/>
            <person name="Nolan M."/>
            <person name="Lapidus A."/>
            <person name="Lucas S."/>
            <person name="Hammon N."/>
            <person name="Deshpande S."/>
            <person name="Cheng J.F."/>
            <person name="Tapia R."/>
            <person name="Han C."/>
            <person name="Goodwin L."/>
            <person name="Pitluck S."/>
            <person name="Huntemann M."/>
            <person name="Ivanova N."/>
            <person name="Pagani I."/>
            <person name="Mavromatis K."/>
            <person name="Ovchinikova G."/>
            <person name="Pati A."/>
            <person name="Chen A."/>
            <person name="Palaniappan K."/>
            <person name="Land M."/>
            <person name="Hauser L."/>
            <person name="Brambilla E.M."/>
            <person name="Kotsyurbenko O."/>
            <person name="Rohde M."/>
            <person name="Tindall B.J."/>
            <person name="Abt B."/>
            <person name="Goker M."/>
            <person name="Detter J.C."/>
            <person name="Woyke T."/>
            <person name="Bristow J."/>
            <person name="Eisen J.A."/>
            <person name="Markowitz V."/>
            <person name="Hugenholtz P."/>
            <person name="Klenk H.P."/>
            <person name="Kyrpides N.C."/>
        </authorList>
    </citation>
    <scope>NUCLEOTIDE SEQUENCE [LARGE SCALE GENOMIC DNA]</scope>
    <source>
        <strain evidence="2">ATCC 51119 / DSM 12145 / JCM 21818 / LMG 10337 / NBRC 100064 / NCIMB 13643</strain>
    </source>
</reference>
<dbReference type="EMBL" id="CP002545">
    <property type="protein sequence ID" value="ADY54204.1"/>
    <property type="molecule type" value="Genomic_DNA"/>
</dbReference>
<dbReference type="RefSeq" id="WP_013634687.1">
    <property type="nucleotide sequence ID" value="NC_015177.1"/>
</dbReference>
<protein>
    <submittedName>
        <fullName evidence="1">Uncharacterized protein</fullName>
    </submittedName>
</protein>
<evidence type="ECO:0000313" key="2">
    <source>
        <dbReference type="Proteomes" id="UP000000310"/>
    </source>
</evidence>
<proteinExistence type="predicted"/>
<dbReference type="eggNOG" id="ENOG5032R1C">
    <property type="taxonomic scope" value="Bacteria"/>
</dbReference>
<reference evidence="2" key="2">
    <citation type="submission" date="2011-02" db="EMBL/GenBank/DDBJ databases">
        <title>The complete genome of Pedobacter saltans DSM 12145.</title>
        <authorList>
            <consortium name="US DOE Joint Genome Institute (JGI-PGF)"/>
            <person name="Lucas S."/>
            <person name="Copeland A."/>
            <person name="Lapidus A."/>
            <person name="Bruce D."/>
            <person name="Goodwin L."/>
            <person name="Pitluck S."/>
            <person name="Kyrpides N."/>
            <person name="Mavromatis K."/>
            <person name="Pagani I."/>
            <person name="Ivanova N."/>
            <person name="Ovchinnikova G."/>
            <person name="Lu M."/>
            <person name="Detter J.C."/>
            <person name="Han C."/>
            <person name="Land M."/>
            <person name="Hauser L."/>
            <person name="Markowitz V."/>
            <person name="Cheng J.-F."/>
            <person name="Hugenholtz P."/>
            <person name="Woyke T."/>
            <person name="Wu D."/>
            <person name="Tindall B."/>
            <person name="Pomrenke H.G."/>
            <person name="Brambilla E."/>
            <person name="Klenk H.-P."/>
            <person name="Eisen J.A."/>
        </authorList>
    </citation>
    <scope>NUCLEOTIDE SEQUENCE [LARGE SCALE GENOMIC DNA]</scope>
    <source>
        <strain evidence="2">ATCC 51119 / DSM 12145 / JCM 21818 / LMG 10337 / NBRC 100064 / NCIMB 13643</strain>
    </source>
</reference>
<dbReference type="OrthoDB" id="880708at2"/>
<organism evidence="1 2">
    <name type="scientific">Pseudopedobacter saltans (strain ATCC 51119 / DSM 12145 / JCM 21818 / CCUG 39354 / LMG 10337 / NBRC 100064 / NCIMB 13643)</name>
    <name type="common">Pedobacter saltans</name>
    <dbReference type="NCBI Taxonomy" id="762903"/>
    <lineage>
        <taxon>Bacteria</taxon>
        <taxon>Pseudomonadati</taxon>
        <taxon>Bacteroidota</taxon>
        <taxon>Sphingobacteriia</taxon>
        <taxon>Sphingobacteriales</taxon>
        <taxon>Sphingobacteriaceae</taxon>
        <taxon>Pseudopedobacter</taxon>
    </lineage>
</organism>
<keyword evidence="2" id="KW-1185">Reference proteome</keyword>
<dbReference type="KEGG" id="psn:Pedsa_3675"/>
<sequence>MKAEELLGNLGDQELPKESPLLSLKKDLDFYKDTIREVALDIIGEGLSNYPIFIAHQHQVSVGEVIIDKEEFGKDWTIQASTLEEFIEKGIVQKDKKDVFLYSYKNPDEYACIFVIVPEGANFVFIPY</sequence>
<accession>F0S5N0</accession>
<dbReference type="AlphaFoldDB" id="F0S5N0"/>
<dbReference type="Proteomes" id="UP000000310">
    <property type="component" value="Chromosome"/>
</dbReference>
<evidence type="ECO:0000313" key="1">
    <source>
        <dbReference type="EMBL" id="ADY54204.1"/>
    </source>
</evidence>
<dbReference type="STRING" id="762903.Pedsa_3675"/>
<gene>
    <name evidence="1" type="ordered locus">Pedsa_3675</name>
</gene>
<name>F0S5N0_PSESL</name>
<dbReference type="HOGENOM" id="CLU_158672_0_0_10"/>